<dbReference type="EMBL" id="RDSM01000003">
    <property type="protein sequence ID" value="RXH54557.1"/>
    <property type="molecule type" value="Genomic_DNA"/>
</dbReference>
<evidence type="ECO:0000259" key="8">
    <source>
        <dbReference type="Pfam" id="PF01850"/>
    </source>
</evidence>
<dbReference type="OrthoDB" id="9796690at2"/>
<dbReference type="SUPFAM" id="SSF88723">
    <property type="entry name" value="PIN domain-like"/>
    <property type="match status" value="1"/>
</dbReference>
<keyword evidence="3" id="KW-0540">Nuclease</keyword>
<evidence type="ECO:0000313" key="9">
    <source>
        <dbReference type="EMBL" id="RXH54557.1"/>
    </source>
</evidence>
<evidence type="ECO:0000256" key="3">
    <source>
        <dbReference type="ARBA" id="ARBA00022722"/>
    </source>
</evidence>
<accession>A0A4Q0SUY7</accession>
<dbReference type="GO" id="GO:0016787">
    <property type="term" value="F:hydrolase activity"/>
    <property type="evidence" value="ECO:0007669"/>
    <property type="project" value="UniProtKB-KW"/>
</dbReference>
<reference evidence="9 10" key="1">
    <citation type="submission" date="2018-11" db="EMBL/GenBank/DDBJ databases">
        <authorList>
            <person name="Mardanov A.V."/>
            <person name="Ravin N.V."/>
            <person name="Dedysh S.N."/>
        </authorList>
    </citation>
    <scope>NUCLEOTIDE SEQUENCE [LARGE SCALE GENOMIC DNA]</scope>
    <source>
        <strain evidence="9 10">AF10</strain>
    </source>
</reference>
<dbReference type="RefSeq" id="WP_128914326.1">
    <property type="nucleotide sequence ID" value="NZ_RDSM01000003.1"/>
</dbReference>
<dbReference type="Proteomes" id="UP000289437">
    <property type="component" value="Unassembled WGS sequence"/>
</dbReference>
<dbReference type="AlphaFoldDB" id="A0A4Q0SUY7"/>
<comment type="caution">
    <text evidence="9">The sequence shown here is derived from an EMBL/GenBank/DDBJ whole genome shotgun (WGS) entry which is preliminary data.</text>
</comment>
<evidence type="ECO:0000256" key="1">
    <source>
        <dbReference type="ARBA" id="ARBA00001946"/>
    </source>
</evidence>
<dbReference type="Gene3D" id="3.40.50.1010">
    <property type="entry name" value="5'-nuclease"/>
    <property type="match status" value="1"/>
</dbReference>
<name>A0A4Q0SUY7_9BACT</name>
<dbReference type="PANTHER" id="PTHR33653">
    <property type="entry name" value="RIBONUCLEASE VAPC2"/>
    <property type="match status" value="1"/>
</dbReference>
<dbReference type="GO" id="GO:0004518">
    <property type="term" value="F:nuclease activity"/>
    <property type="evidence" value="ECO:0007669"/>
    <property type="project" value="UniProtKB-KW"/>
</dbReference>
<dbReference type="CDD" id="cd18737">
    <property type="entry name" value="PIN_VapC4-5_FitB-like"/>
    <property type="match status" value="1"/>
</dbReference>
<dbReference type="InterPro" id="IPR002716">
    <property type="entry name" value="PIN_dom"/>
</dbReference>
<evidence type="ECO:0000256" key="7">
    <source>
        <dbReference type="ARBA" id="ARBA00038093"/>
    </source>
</evidence>
<dbReference type="Pfam" id="PF01850">
    <property type="entry name" value="PIN"/>
    <property type="match status" value="1"/>
</dbReference>
<reference evidence="10" key="2">
    <citation type="submission" date="2019-02" db="EMBL/GenBank/DDBJ databases">
        <title>Granulicella sibirica sp. nov., a psychrotolerant acidobacterium isolated from an organic soil layer in forested tundra, West Siberia.</title>
        <authorList>
            <person name="Oshkin I.Y."/>
            <person name="Kulichevskaya I.S."/>
            <person name="Rijpstra W.I.C."/>
            <person name="Sinninghe Damste J.S."/>
            <person name="Rakitin A.L."/>
            <person name="Ravin N.V."/>
            <person name="Dedysh S.N."/>
        </authorList>
    </citation>
    <scope>NUCLEOTIDE SEQUENCE [LARGE SCALE GENOMIC DNA]</scope>
    <source>
        <strain evidence="10">AF10</strain>
    </source>
</reference>
<dbReference type="GO" id="GO:0046872">
    <property type="term" value="F:metal ion binding"/>
    <property type="evidence" value="ECO:0007669"/>
    <property type="project" value="UniProtKB-KW"/>
</dbReference>
<dbReference type="PANTHER" id="PTHR33653:SF1">
    <property type="entry name" value="RIBONUCLEASE VAPC2"/>
    <property type="match status" value="1"/>
</dbReference>
<sequence length="127" mass="14217">MVRRGVQEPQIYDTNILIDCLKGVQAARLEVDAALDRAMSTMTWIEVMVGVPPESDEVVRVFLGSFELLPITPEVAERAVLIRKTMRIKLPDAIILATAQVNERILVTRNTRDFGVVTEGVRVPYPL</sequence>
<keyword evidence="2" id="KW-1277">Toxin-antitoxin system</keyword>
<dbReference type="InterPro" id="IPR050556">
    <property type="entry name" value="Type_II_TA_system_RNase"/>
</dbReference>
<evidence type="ECO:0000256" key="2">
    <source>
        <dbReference type="ARBA" id="ARBA00022649"/>
    </source>
</evidence>
<dbReference type="InterPro" id="IPR029060">
    <property type="entry name" value="PIN-like_dom_sf"/>
</dbReference>
<comment type="cofactor">
    <cofactor evidence="1">
        <name>Mg(2+)</name>
        <dbReference type="ChEBI" id="CHEBI:18420"/>
    </cofactor>
</comment>
<keyword evidence="6" id="KW-0460">Magnesium</keyword>
<keyword evidence="10" id="KW-1185">Reference proteome</keyword>
<proteinExistence type="inferred from homology"/>
<evidence type="ECO:0000256" key="4">
    <source>
        <dbReference type="ARBA" id="ARBA00022723"/>
    </source>
</evidence>
<feature type="domain" description="PIN" evidence="8">
    <location>
        <begin position="13"/>
        <end position="114"/>
    </location>
</feature>
<keyword evidence="5" id="KW-0378">Hydrolase</keyword>
<protein>
    <recommendedName>
        <fullName evidence="8">PIN domain-containing protein</fullName>
    </recommendedName>
</protein>
<evidence type="ECO:0000313" key="10">
    <source>
        <dbReference type="Proteomes" id="UP000289437"/>
    </source>
</evidence>
<organism evidence="9 10">
    <name type="scientific">Granulicella sibirica</name>
    <dbReference type="NCBI Taxonomy" id="2479048"/>
    <lineage>
        <taxon>Bacteria</taxon>
        <taxon>Pseudomonadati</taxon>
        <taxon>Acidobacteriota</taxon>
        <taxon>Terriglobia</taxon>
        <taxon>Terriglobales</taxon>
        <taxon>Acidobacteriaceae</taxon>
        <taxon>Granulicella</taxon>
    </lineage>
</organism>
<gene>
    <name evidence="9" type="ORF">GRAN_3661</name>
</gene>
<evidence type="ECO:0000256" key="5">
    <source>
        <dbReference type="ARBA" id="ARBA00022801"/>
    </source>
</evidence>
<keyword evidence="4" id="KW-0479">Metal-binding</keyword>
<comment type="similarity">
    <text evidence="7">Belongs to the PINc/VapC protein family.</text>
</comment>
<evidence type="ECO:0000256" key="6">
    <source>
        <dbReference type="ARBA" id="ARBA00022842"/>
    </source>
</evidence>